<dbReference type="OrthoDB" id="10575at2157"/>
<keyword evidence="4" id="KW-1185">Reference proteome</keyword>
<name>M0HB40_HALEO</name>
<dbReference type="PATRIC" id="fig|1230453.4.peg.3427"/>
<dbReference type="STRING" id="1230453.C453_17184"/>
<comment type="caution">
    <text evidence="3">The sequence shown here is derived from an EMBL/GenBank/DDBJ whole genome shotgun (WGS) entry which is preliminary data.</text>
</comment>
<evidence type="ECO:0000259" key="2">
    <source>
        <dbReference type="Pfam" id="PF01935"/>
    </source>
</evidence>
<dbReference type="Proteomes" id="UP000011612">
    <property type="component" value="Unassembled WGS sequence"/>
</dbReference>
<dbReference type="InterPro" id="IPR051162">
    <property type="entry name" value="T4SS_component"/>
</dbReference>
<accession>M0HB40</accession>
<dbReference type="PANTHER" id="PTHR30121">
    <property type="entry name" value="UNCHARACTERIZED PROTEIN YJGR-RELATED"/>
    <property type="match status" value="1"/>
</dbReference>
<reference evidence="3 4" key="1">
    <citation type="journal article" date="2014" name="PLoS Genet.">
        <title>Phylogenetically driven sequencing of extremely halophilic archaea reveals strategies for static and dynamic osmo-response.</title>
        <authorList>
            <person name="Becker E.A."/>
            <person name="Seitzer P.M."/>
            <person name="Tritt A."/>
            <person name="Larsen D."/>
            <person name="Krusor M."/>
            <person name="Yao A.I."/>
            <person name="Wu D."/>
            <person name="Madern D."/>
            <person name="Eisen J.A."/>
            <person name="Darling A.E."/>
            <person name="Facciotti M.T."/>
        </authorList>
    </citation>
    <scope>NUCLEOTIDE SEQUENCE [LARGE SCALE GENOMIC DNA]</scope>
    <source>
        <strain evidence="3 4">ATCC BAA-1513</strain>
    </source>
</reference>
<evidence type="ECO:0000256" key="1">
    <source>
        <dbReference type="SAM" id="MobiDB-lite"/>
    </source>
</evidence>
<organism evidence="3 4">
    <name type="scientific">Haloferax elongans ATCC BAA-1513</name>
    <dbReference type="NCBI Taxonomy" id="1230453"/>
    <lineage>
        <taxon>Archaea</taxon>
        <taxon>Methanobacteriati</taxon>
        <taxon>Methanobacteriota</taxon>
        <taxon>Stenosarchaea group</taxon>
        <taxon>Halobacteria</taxon>
        <taxon>Halobacteriales</taxon>
        <taxon>Haloferacaceae</taxon>
        <taxon>Haloferax</taxon>
    </lineage>
</organism>
<dbReference type="RefSeq" id="WP_008326442.1">
    <property type="nucleotide sequence ID" value="NZ_AOLK01000023.1"/>
</dbReference>
<gene>
    <name evidence="3" type="ORF">C453_17184</name>
</gene>
<feature type="region of interest" description="Disordered" evidence="1">
    <location>
        <begin position="1"/>
        <end position="59"/>
    </location>
</feature>
<proteinExistence type="predicted"/>
<dbReference type="InterPro" id="IPR002789">
    <property type="entry name" value="HerA_central"/>
</dbReference>
<protein>
    <recommendedName>
        <fullName evidence="2">Helicase HerA central domain-containing protein</fullName>
    </recommendedName>
</protein>
<feature type="domain" description="Helicase HerA central" evidence="2">
    <location>
        <begin position="237"/>
        <end position="489"/>
    </location>
</feature>
<dbReference type="PANTHER" id="PTHR30121:SF6">
    <property type="entry name" value="SLR6007 PROTEIN"/>
    <property type="match status" value="1"/>
</dbReference>
<dbReference type="InterPro" id="IPR027417">
    <property type="entry name" value="P-loop_NTPase"/>
</dbReference>
<dbReference type="AlphaFoldDB" id="M0HB40"/>
<sequence>MTDDVDELLNNDPIADEQQPDQPIDSDDSGGEEDSTLREDTSIPESPVPNDGSEPTDGEVGHVLASEEIRVARDEYNVNTFVTTSRRDDVRVGDYVEIPYPGGDDNLFSVIDGLRYEPYTELDDKSDTHNIISKARTLDESEYVLVAELDPIAILRDRAGELERGIVNRIPKPNTPVNLSRDDEHLRTGLNIPQEGIFAGYLSVGGDRMEIDGDPFPYYIQNPGIEPDTGEIEDGEPAVFRHALIAGSTGTGKTHFTKNLLRQFVSGKRYPVDVGSDSEVERSRLNVVIFDPENEYWEMRGNNPALTDDLRQRLRNQDIEFDGVDDLEVFVPDVDHTRSPSTEESQQLTIPFSIAKHEPQLLMPFDQMSDVTRGAITSCLDAYFSCFDEDNDDWSTRTIPKPTYEDFVQFLDEHEHEDSQLRQWNSIGDGTWDAMCRRTKQREYFDVFDTGTNPFPEISDQIFREGQVTVIPTSHLRGEKEYLVVLSILSYIIENKIDDFGVDPAVKSTPMLVAVDEAHNYFSSPSNIREAYIVGKAREAVKQGRKDKLGLLMITQNPGDIDGDILKQVNTNVFLQLRNEVVEDVPSVPRGFRKDIPKFAKGQAVVKAPDVEAVEVVGLPYCLTRHDN</sequence>
<dbReference type="SUPFAM" id="SSF52540">
    <property type="entry name" value="P-loop containing nucleoside triphosphate hydrolases"/>
    <property type="match status" value="1"/>
</dbReference>
<evidence type="ECO:0000313" key="4">
    <source>
        <dbReference type="Proteomes" id="UP000011612"/>
    </source>
</evidence>
<dbReference type="EMBL" id="AOLK01000023">
    <property type="protein sequence ID" value="ELZ81771.1"/>
    <property type="molecule type" value="Genomic_DNA"/>
</dbReference>
<dbReference type="Gene3D" id="3.40.50.300">
    <property type="entry name" value="P-loop containing nucleotide triphosphate hydrolases"/>
    <property type="match status" value="2"/>
</dbReference>
<feature type="compositionally biased region" description="Acidic residues" evidence="1">
    <location>
        <begin position="1"/>
        <end position="34"/>
    </location>
</feature>
<dbReference type="Pfam" id="PF01935">
    <property type="entry name" value="DUF87"/>
    <property type="match status" value="1"/>
</dbReference>
<evidence type="ECO:0000313" key="3">
    <source>
        <dbReference type="EMBL" id="ELZ81771.1"/>
    </source>
</evidence>